<dbReference type="EMBL" id="MPUH01000006">
    <property type="protein sequence ID" value="OMJ95901.1"/>
    <property type="molecule type" value="Genomic_DNA"/>
</dbReference>
<proteinExistence type="predicted"/>
<feature type="compositionally biased region" description="Basic and acidic residues" evidence="1">
    <location>
        <begin position="391"/>
        <end position="406"/>
    </location>
</feature>
<keyword evidence="3" id="KW-1185">Reference proteome</keyword>
<dbReference type="Proteomes" id="UP000187209">
    <property type="component" value="Unassembled WGS sequence"/>
</dbReference>
<name>A0A1R2D3V4_9CILI</name>
<feature type="compositionally biased region" description="Low complexity" evidence="1">
    <location>
        <begin position="452"/>
        <end position="482"/>
    </location>
</feature>
<comment type="caution">
    <text evidence="2">The sequence shown here is derived from an EMBL/GenBank/DDBJ whole genome shotgun (WGS) entry which is preliminary data.</text>
</comment>
<reference evidence="2 3" key="1">
    <citation type="submission" date="2016-11" db="EMBL/GenBank/DDBJ databases">
        <title>The macronuclear genome of Stentor coeruleus: a giant cell with tiny introns.</title>
        <authorList>
            <person name="Slabodnick M."/>
            <person name="Ruby J.G."/>
            <person name="Reiff S.B."/>
            <person name="Swart E.C."/>
            <person name="Gosai S."/>
            <person name="Prabakaran S."/>
            <person name="Witkowska E."/>
            <person name="Larue G.E."/>
            <person name="Fisher S."/>
            <person name="Freeman R.M."/>
            <person name="Gunawardena J."/>
            <person name="Chu W."/>
            <person name="Stover N.A."/>
            <person name="Gregory B.D."/>
            <person name="Nowacki M."/>
            <person name="Derisi J."/>
            <person name="Roy S.W."/>
            <person name="Marshall W.F."/>
            <person name="Sood P."/>
        </authorList>
    </citation>
    <scope>NUCLEOTIDE SEQUENCE [LARGE SCALE GENOMIC DNA]</scope>
    <source>
        <strain evidence="2">WM001</strain>
    </source>
</reference>
<feature type="region of interest" description="Disordered" evidence="1">
    <location>
        <begin position="361"/>
        <end position="494"/>
    </location>
</feature>
<gene>
    <name evidence="2" type="ORF">SteCoe_626</name>
</gene>
<dbReference type="AlphaFoldDB" id="A0A1R2D3V4"/>
<sequence>MEIQSNRVGPSIALRRNPHKRQFSDTTATYSYNSLAPSNSEKYLNLNLKLDNIKTETSNCSSVSNSPQSTLREKQKDMHKPISLIIIEKYFSDICQSIANKEIIEKPLLAKAVTMQDVLKDCLTAVPDISLQFYVLMASALKEIQQIYMTQENNLYSALAKKLVQIAEMIEENTYTSEVDRINTQPAEEICEIRGLGDLAKELLIRINRVTARILNIWKKILSPQREAAVISCSFLLFYCEVDSTIKISPTAKIPADKAVDVMRNYINNPGHVVTIIRKTREYVDKEMISVETARRINDLLEKITVEQVKNMDKTLTGFVIYDLVYFSIKYFEAYAKEHYKINVFEKVQVEEQSKIQEIRSPQELTQSEIEIKNSNSYVESGSPKKPQTKSPEKPLRTNRLIEKKQPLPQQSPPQPKSKIATPASSRISLTPKIPAESSPFKKPLDTRIKTNLSNSPSKKNLSNSPSKANLSNSPSKANLSNTPSKTNIKTPNCSIFSPAVQYDKKGFSGCSSNRVRSSQGSRISEPSPTANKRDFLEEMQYQQFVDEKFRHFLIDKLKQETEKLLGKGFEIRDIKVVNEASANRNRIMWVDEFENSYGPVKGSAAKKIYDEKIFNAEVIRAQRQLDIILKFGNN</sequence>
<protein>
    <submittedName>
        <fullName evidence="2">Uncharacterized protein</fullName>
    </submittedName>
</protein>
<evidence type="ECO:0000313" key="2">
    <source>
        <dbReference type="EMBL" id="OMJ95901.1"/>
    </source>
</evidence>
<feature type="compositionally biased region" description="Polar residues" evidence="1">
    <location>
        <begin position="363"/>
        <end position="380"/>
    </location>
</feature>
<feature type="compositionally biased region" description="Polar residues" evidence="1">
    <location>
        <begin position="483"/>
        <end position="494"/>
    </location>
</feature>
<feature type="region of interest" description="Disordered" evidence="1">
    <location>
        <begin position="509"/>
        <end position="532"/>
    </location>
</feature>
<organism evidence="2 3">
    <name type="scientific">Stentor coeruleus</name>
    <dbReference type="NCBI Taxonomy" id="5963"/>
    <lineage>
        <taxon>Eukaryota</taxon>
        <taxon>Sar</taxon>
        <taxon>Alveolata</taxon>
        <taxon>Ciliophora</taxon>
        <taxon>Postciliodesmatophora</taxon>
        <taxon>Heterotrichea</taxon>
        <taxon>Heterotrichida</taxon>
        <taxon>Stentoridae</taxon>
        <taxon>Stentor</taxon>
    </lineage>
</organism>
<dbReference type="OrthoDB" id="324079at2759"/>
<evidence type="ECO:0000256" key="1">
    <source>
        <dbReference type="SAM" id="MobiDB-lite"/>
    </source>
</evidence>
<feature type="compositionally biased region" description="Polar residues" evidence="1">
    <location>
        <begin position="510"/>
        <end position="531"/>
    </location>
</feature>
<evidence type="ECO:0000313" key="3">
    <source>
        <dbReference type="Proteomes" id="UP000187209"/>
    </source>
</evidence>
<accession>A0A1R2D3V4</accession>